<dbReference type="Proteomes" id="UP000324611">
    <property type="component" value="Unassembled WGS sequence"/>
</dbReference>
<keyword evidence="1" id="KW-0732">Signal</keyword>
<gene>
    <name evidence="2" type="ORF">F0L74_21745</name>
</gene>
<organism evidence="2 3">
    <name type="scientific">Chitinophaga agrisoli</name>
    <dbReference type="NCBI Taxonomy" id="2607653"/>
    <lineage>
        <taxon>Bacteria</taxon>
        <taxon>Pseudomonadati</taxon>
        <taxon>Bacteroidota</taxon>
        <taxon>Chitinophagia</taxon>
        <taxon>Chitinophagales</taxon>
        <taxon>Chitinophagaceae</taxon>
        <taxon>Chitinophaga</taxon>
    </lineage>
</organism>
<dbReference type="PROSITE" id="PS51257">
    <property type="entry name" value="PROKAR_LIPOPROTEIN"/>
    <property type="match status" value="1"/>
</dbReference>
<dbReference type="AlphaFoldDB" id="A0A5B2VID8"/>
<feature type="signal peptide" evidence="1">
    <location>
        <begin position="1"/>
        <end position="20"/>
    </location>
</feature>
<reference evidence="2 3" key="1">
    <citation type="submission" date="2019-09" db="EMBL/GenBank/DDBJ databases">
        <title>Chitinophaga ginsengihumi sp. nov., isolated from soil of ginseng rhizosphere.</title>
        <authorList>
            <person name="Lee J."/>
        </authorList>
    </citation>
    <scope>NUCLEOTIDE SEQUENCE [LARGE SCALE GENOMIC DNA]</scope>
    <source>
        <strain evidence="2 3">BN140078</strain>
    </source>
</reference>
<evidence type="ECO:0000256" key="1">
    <source>
        <dbReference type="SAM" id="SignalP"/>
    </source>
</evidence>
<accession>A0A5B2VID8</accession>
<reference evidence="2 3" key="2">
    <citation type="submission" date="2019-09" db="EMBL/GenBank/DDBJ databases">
        <authorList>
            <person name="Jin C."/>
        </authorList>
    </citation>
    <scope>NUCLEOTIDE SEQUENCE [LARGE SCALE GENOMIC DNA]</scope>
    <source>
        <strain evidence="2 3">BN140078</strain>
    </source>
</reference>
<sequence length="253" mass="29069">MKTNIYLSLLMIALLFTACSKNDHPNAPITCQVEKVTYANFGLPDSAVFTYNKKGNPVSIKRGQNTTGYPDLLFRYDKHDRLTEFIGIYADGDIYEFRHKYAFDYKDRIVSDTQYVFGSLSGQPDAHPATLANIATYQYDARNRIIRMDLMWTASPGSVSTYNYIYNQQGNIEKITDASGQVIFTPTYDDKINMNNLHPIWQFLARDYSRNNPFTAENYDPEGLPTKIDFTSKGNTFFAGIYFTYMSLEYKCQ</sequence>
<dbReference type="Gene3D" id="2.180.10.10">
    <property type="entry name" value="RHS repeat-associated core"/>
    <property type="match status" value="1"/>
</dbReference>
<dbReference type="EMBL" id="VUOC01000004">
    <property type="protein sequence ID" value="KAA2238841.1"/>
    <property type="molecule type" value="Genomic_DNA"/>
</dbReference>
<name>A0A5B2VID8_9BACT</name>
<protein>
    <recommendedName>
        <fullName evidence="4">YD repeat-containing protein</fullName>
    </recommendedName>
</protein>
<keyword evidence="3" id="KW-1185">Reference proteome</keyword>
<dbReference type="RefSeq" id="WP_149840020.1">
    <property type="nucleotide sequence ID" value="NZ_VUOC01000004.1"/>
</dbReference>
<evidence type="ECO:0000313" key="2">
    <source>
        <dbReference type="EMBL" id="KAA2238841.1"/>
    </source>
</evidence>
<proteinExistence type="predicted"/>
<comment type="caution">
    <text evidence="2">The sequence shown here is derived from an EMBL/GenBank/DDBJ whole genome shotgun (WGS) entry which is preliminary data.</text>
</comment>
<evidence type="ECO:0000313" key="3">
    <source>
        <dbReference type="Proteomes" id="UP000324611"/>
    </source>
</evidence>
<feature type="chain" id="PRO_5023090099" description="YD repeat-containing protein" evidence="1">
    <location>
        <begin position="21"/>
        <end position="253"/>
    </location>
</feature>
<evidence type="ECO:0008006" key="4">
    <source>
        <dbReference type="Google" id="ProtNLM"/>
    </source>
</evidence>